<protein>
    <submittedName>
        <fullName evidence="1">Sulfotransferase family protein</fullName>
    </submittedName>
</protein>
<dbReference type="SUPFAM" id="SSF52540">
    <property type="entry name" value="P-loop containing nucleoside triphosphate hydrolases"/>
    <property type="match status" value="1"/>
</dbReference>
<dbReference type="Gene3D" id="3.40.50.300">
    <property type="entry name" value="P-loop containing nucleotide triphosphate hydrolases"/>
    <property type="match status" value="1"/>
</dbReference>
<gene>
    <name evidence="1" type="ORF">SAMN04515673_101331</name>
</gene>
<dbReference type="OrthoDB" id="288532at2"/>
<dbReference type="GO" id="GO:0016020">
    <property type="term" value="C:membrane"/>
    <property type="evidence" value="ECO:0007669"/>
    <property type="project" value="InterPro"/>
</dbReference>
<proteinExistence type="predicted"/>
<accession>A0A1I6CTB6</accession>
<dbReference type="STRING" id="871652.SAMN04515673_101331"/>
<evidence type="ECO:0000313" key="1">
    <source>
        <dbReference type="EMBL" id="SFQ96391.1"/>
    </source>
</evidence>
<dbReference type="EMBL" id="FOYI01000001">
    <property type="protein sequence ID" value="SFQ96391.1"/>
    <property type="molecule type" value="Genomic_DNA"/>
</dbReference>
<dbReference type="GO" id="GO:0008146">
    <property type="term" value="F:sulfotransferase activity"/>
    <property type="evidence" value="ECO:0007669"/>
    <property type="project" value="InterPro"/>
</dbReference>
<evidence type="ECO:0000313" key="2">
    <source>
        <dbReference type="Proteomes" id="UP000199302"/>
    </source>
</evidence>
<sequence length="216" mass="24626">MIISPGRRYIFIHIPKTGGTSMALALEARAMKDDILIGDTPKAIRRRRKLRAFDPENRLSKHARLADLTGLLPQGEIADMLIFTLVRNPWDRLVSYYHWLRQQRFDHPARRIAQTHDFAAFLAHPSIARSIAEAPTSAYLTDAAGRAAPALCLRLEHLTEDIAPLSEHLGFRPEIPLTNRSDRPNDYRACYTDETANHVARLCAEDIARFTYRFDP</sequence>
<reference evidence="1 2" key="1">
    <citation type="submission" date="2016-10" db="EMBL/GenBank/DDBJ databases">
        <authorList>
            <person name="de Groot N.N."/>
        </authorList>
    </citation>
    <scope>NUCLEOTIDE SEQUENCE [LARGE SCALE GENOMIC DNA]</scope>
    <source>
        <strain evidence="2">KMM 9023,NRIC 0796,JCM 17311,KCTC 23692</strain>
    </source>
</reference>
<name>A0A1I6CTB6_9RHOB</name>
<keyword evidence="2" id="KW-1185">Reference proteome</keyword>
<dbReference type="Pfam" id="PF03567">
    <property type="entry name" value="Sulfotransfer_2"/>
    <property type="match status" value="1"/>
</dbReference>
<keyword evidence="1" id="KW-0808">Transferase</keyword>
<dbReference type="InterPro" id="IPR005331">
    <property type="entry name" value="Sulfotransferase"/>
</dbReference>
<dbReference type="Proteomes" id="UP000199302">
    <property type="component" value="Unassembled WGS sequence"/>
</dbReference>
<dbReference type="AlphaFoldDB" id="A0A1I6CTB6"/>
<dbReference type="InterPro" id="IPR027417">
    <property type="entry name" value="P-loop_NTPase"/>
</dbReference>
<organism evidence="1 2">
    <name type="scientific">Poseidonocella sedimentorum</name>
    <dbReference type="NCBI Taxonomy" id="871652"/>
    <lineage>
        <taxon>Bacteria</taxon>
        <taxon>Pseudomonadati</taxon>
        <taxon>Pseudomonadota</taxon>
        <taxon>Alphaproteobacteria</taxon>
        <taxon>Rhodobacterales</taxon>
        <taxon>Roseobacteraceae</taxon>
        <taxon>Poseidonocella</taxon>
    </lineage>
</organism>
<dbReference type="RefSeq" id="WP_092075939.1">
    <property type="nucleotide sequence ID" value="NZ_FOYI01000001.1"/>
</dbReference>